<sequence>MRLCSLPPFFTEKLSKHSNGVSSTAAHRPRAKRRTPGTATMAPQHALLLLVIVANAVDGQQHQLMEYMERRLAVLEERITQWHDQSSRYSTELRDFKNKVLSMLESVEKDRETLRSEVENTAVRVDRLEREVDYLETQNPAPPCVEVDDKLMENQVANAKMRKNEKYDKMTDCSDTVSQVKAMKILKRFGSTAGLWTKDPVGNSEKIYVFDGTSNDTVYVFPRMREFTLFSATRKAARIKLPYPWVGTGHLVYGGHLYYIRRHGTFQVIKFSLANKTIVDSSVFPAEEQIPVFGLSSYNYIDLVADEEGIWAIYATQENERNIELAKLDPATLDIEQMWDTPCPRENAESAFVICGALYVVYNTRLPSRSRIQCVFDVSGSMANEDAPLVYFPKRYGSHSSMKYNPKERQIYAWDDGYQLIYRMEMKKKTEV</sequence>
<gene>
    <name evidence="13" type="primary">OLFML3</name>
</gene>
<evidence type="ECO:0000313" key="13">
    <source>
        <dbReference type="Ensembl" id="ENSPMRP00000004619.1"/>
    </source>
</evidence>
<evidence type="ECO:0000313" key="14">
    <source>
        <dbReference type="Proteomes" id="UP000472272"/>
    </source>
</evidence>
<dbReference type="InterPro" id="IPR003112">
    <property type="entry name" value="Olfac-like_dom"/>
</dbReference>
<comment type="subcellular location">
    <subcellularLocation>
        <location evidence="1">Secreted</location>
    </subcellularLocation>
</comment>
<dbReference type="PROSITE" id="PS51132">
    <property type="entry name" value="OLF"/>
    <property type="match status" value="1"/>
</dbReference>
<keyword evidence="14" id="KW-1185">Reference proteome</keyword>
<evidence type="ECO:0000256" key="8">
    <source>
        <dbReference type="ARBA" id="ARBA00023180"/>
    </source>
</evidence>
<evidence type="ECO:0000256" key="9">
    <source>
        <dbReference type="PROSITE-ProRule" id="PRU00446"/>
    </source>
</evidence>
<accession>A0A670HY49</accession>
<protein>
    <submittedName>
        <fullName evidence="13">Olfactomedin like 3</fullName>
    </submittedName>
</protein>
<evidence type="ECO:0000256" key="6">
    <source>
        <dbReference type="ARBA" id="ARBA00023054"/>
    </source>
</evidence>
<dbReference type="Ensembl" id="ENSPMRT00000004928.1">
    <property type="protein sequence ID" value="ENSPMRP00000004619.1"/>
    <property type="gene ID" value="ENSPMRG00000003164.1"/>
</dbReference>
<keyword evidence="4" id="KW-0964">Secreted</keyword>
<keyword evidence="5" id="KW-0732">Signal</keyword>
<organism evidence="13 14">
    <name type="scientific">Podarcis muralis</name>
    <name type="common">Wall lizard</name>
    <name type="synonym">Lacerta muralis</name>
    <dbReference type="NCBI Taxonomy" id="64176"/>
    <lineage>
        <taxon>Eukaryota</taxon>
        <taxon>Metazoa</taxon>
        <taxon>Chordata</taxon>
        <taxon>Craniata</taxon>
        <taxon>Vertebrata</taxon>
        <taxon>Euteleostomi</taxon>
        <taxon>Lepidosauria</taxon>
        <taxon>Squamata</taxon>
        <taxon>Bifurcata</taxon>
        <taxon>Unidentata</taxon>
        <taxon>Episquamata</taxon>
        <taxon>Laterata</taxon>
        <taxon>Lacertibaenia</taxon>
        <taxon>Lacertidae</taxon>
        <taxon>Podarcis</taxon>
    </lineage>
</organism>
<dbReference type="PANTHER" id="PTHR23192">
    <property type="entry name" value="OLFACTOMEDIN-RELATED"/>
    <property type="match status" value="1"/>
</dbReference>
<keyword evidence="6 10" id="KW-0175">Coiled coil</keyword>
<evidence type="ECO:0000256" key="7">
    <source>
        <dbReference type="ARBA" id="ARBA00023157"/>
    </source>
</evidence>
<feature type="region of interest" description="Disordered" evidence="11">
    <location>
        <begin position="17"/>
        <end position="39"/>
    </location>
</feature>
<dbReference type="PANTHER" id="PTHR23192:SF8">
    <property type="entry name" value="OLFACTOMEDIN-LIKE PROTEIN 3"/>
    <property type="match status" value="1"/>
</dbReference>
<feature type="domain" description="Olfactomedin-like" evidence="12">
    <location>
        <begin position="172"/>
        <end position="428"/>
    </location>
</feature>
<reference evidence="13 14" key="1">
    <citation type="journal article" date="2019" name="Proc. Natl. Acad. Sci. U.S.A.">
        <title>Regulatory changes in pterin and carotenoid genes underlie balanced color polymorphisms in the wall lizard.</title>
        <authorList>
            <person name="Andrade P."/>
            <person name="Pinho C."/>
            <person name="Perez I de Lanuza G."/>
            <person name="Afonso S."/>
            <person name="Brejcha J."/>
            <person name="Rubin C.J."/>
            <person name="Wallerman O."/>
            <person name="Pereira P."/>
            <person name="Sabatino S.J."/>
            <person name="Bellati A."/>
            <person name="Pellitteri-Rosa D."/>
            <person name="Bosakova Z."/>
            <person name="Bunikis I."/>
            <person name="Carretero M.A."/>
            <person name="Feiner N."/>
            <person name="Marsik P."/>
            <person name="Pauperio F."/>
            <person name="Salvi D."/>
            <person name="Soler L."/>
            <person name="While G.M."/>
            <person name="Uller T."/>
            <person name="Font E."/>
            <person name="Andersson L."/>
            <person name="Carneiro M."/>
        </authorList>
    </citation>
    <scope>NUCLEOTIDE SEQUENCE</scope>
</reference>
<feature type="coiled-coil region" evidence="10">
    <location>
        <begin position="65"/>
        <end position="138"/>
    </location>
</feature>
<dbReference type="InterPro" id="IPR011043">
    <property type="entry name" value="Gal_Oxase/kelch_b-propeller"/>
</dbReference>
<evidence type="ECO:0000256" key="10">
    <source>
        <dbReference type="SAM" id="Coils"/>
    </source>
</evidence>
<evidence type="ECO:0000259" key="12">
    <source>
        <dbReference type="PROSITE" id="PS51132"/>
    </source>
</evidence>
<evidence type="ECO:0000256" key="3">
    <source>
        <dbReference type="ARBA" id="ARBA00022473"/>
    </source>
</evidence>
<proteinExistence type="inferred from homology"/>
<dbReference type="OMA" id="QQQFMEY"/>
<evidence type="ECO:0000256" key="2">
    <source>
        <dbReference type="ARBA" id="ARBA00009593"/>
    </source>
</evidence>
<name>A0A670HY49_PODMU</name>
<reference evidence="13" key="3">
    <citation type="submission" date="2025-09" db="UniProtKB">
        <authorList>
            <consortium name="Ensembl"/>
        </authorList>
    </citation>
    <scope>IDENTIFICATION</scope>
</reference>
<keyword evidence="7 9" id="KW-1015">Disulfide bond</keyword>
<keyword evidence="8" id="KW-0325">Glycoprotein</keyword>
<comment type="similarity">
    <text evidence="2">Belongs to the OLFML3 family.</text>
</comment>
<evidence type="ECO:0000256" key="11">
    <source>
        <dbReference type="SAM" id="MobiDB-lite"/>
    </source>
</evidence>
<feature type="disulfide bond" evidence="9">
    <location>
        <begin position="173"/>
        <end position="355"/>
    </location>
</feature>
<evidence type="ECO:0000256" key="4">
    <source>
        <dbReference type="ARBA" id="ARBA00022525"/>
    </source>
</evidence>
<dbReference type="GO" id="GO:0007165">
    <property type="term" value="P:signal transduction"/>
    <property type="evidence" value="ECO:0007669"/>
    <property type="project" value="TreeGrafter"/>
</dbReference>
<dbReference type="SMART" id="SM00284">
    <property type="entry name" value="OLF"/>
    <property type="match status" value="1"/>
</dbReference>
<keyword evidence="3" id="KW-0217">Developmental protein</keyword>
<dbReference type="SUPFAM" id="SSF50965">
    <property type="entry name" value="Galactose oxidase, central domain"/>
    <property type="match status" value="1"/>
</dbReference>
<dbReference type="InterPro" id="IPR050605">
    <property type="entry name" value="Olfactomedin-like_domain"/>
</dbReference>
<dbReference type="Proteomes" id="UP000472272">
    <property type="component" value="Chromosome 6"/>
</dbReference>
<dbReference type="Pfam" id="PF02191">
    <property type="entry name" value="OLF"/>
    <property type="match status" value="1"/>
</dbReference>
<evidence type="ECO:0000256" key="1">
    <source>
        <dbReference type="ARBA" id="ARBA00004613"/>
    </source>
</evidence>
<reference evidence="13" key="2">
    <citation type="submission" date="2025-08" db="UniProtKB">
        <authorList>
            <consortium name="Ensembl"/>
        </authorList>
    </citation>
    <scope>IDENTIFICATION</scope>
</reference>
<evidence type="ECO:0000256" key="5">
    <source>
        <dbReference type="ARBA" id="ARBA00022729"/>
    </source>
</evidence>
<dbReference type="AlphaFoldDB" id="A0A670HY49"/>
<dbReference type="GO" id="GO:0005615">
    <property type="term" value="C:extracellular space"/>
    <property type="evidence" value="ECO:0007669"/>
    <property type="project" value="TreeGrafter"/>
</dbReference>
<dbReference type="GeneTree" id="ENSGT00940000158083"/>